<dbReference type="EMBL" id="CP014691">
    <property type="protein sequence ID" value="AQS87696.1"/>
    <property type="molecule type" value="Genomic_DNA"/>
</dbReference>
<gene>
    <name evidence="1" type="ORF">A0U93_06860</name>
</gene>
<dbReference type="STRING" id="320497.A0U93_06860"/>
<reference evidence="1 2" key="1">
    <citation type="submission" date="2016-03" db="EMBL/GenBank/DDBJ databases">
        <title>Acetic acid bacteria sequencing.</title>
        <authorList>
            <person name="Brandt J."/>
            <person name="Jakob F."/>
            <person name="Vogel R.F."/>
        </authorList>
    </citation>
    <scope>NUCLEOTIDE SEQUENCE [LARGE SCALE GENOMIC DNA]</scope>
    <source>
        <strain evidence="1 2">NBRC 101099</strain>
    </source>
</reference>
<dbReference type="Proteomes" id="UP000188604">
    <property type="component" value="Chromosome"/>
</dbReference>
<evidence type="ECO:0000313" key="1">
    <source>
        <dbReference type="EMBL" id="AQS87696.1"/>
    </source>
</evidence>
<dbReference type="KEGG" id="nch:A0U93_06860"/>
<dbReference type="OrthoDB" id="7278783at2"/>
<dbReference type="RefSeq" id="WP_077806688.1">
    <property type="nucleotide sequence ID" value="NZ_BJXS01000002.1"/>
</dbReference>
<evidence type="ECO:0000313" key="2">
    <source>
        <dbReference type="Proteomes" id="UP000188604"/>
    </source>
</evidence>
<protein>
    <submittedName>
        <fullName evidence="1">Uncharacterized protein</fullName>
    </submittedName>
</protein>
<dbReference type="AlphaFoldDB" id="A0A1U9KPG1"/>
<proteinExistence type="predicted"/>
<organism evidence="1 2">
    <name type="scientific">Neoasaia chiangmaiensis</name>
    <dbReference type="NCBI Taxonomy" id="320497"/>
    <lineage>
        <taxon>Bacteria</taxon>
        <taxon>Pseudomonadati</taxon>
        <taxon>Pseudomonadota</taxon>
        <taxon>Alphaproteobacteria</taxon>
        <taxon>Acetobacterales</taxon>
        <taxon>Acetobacteraceae</taxon>
        <taxon>Neoasaia</taxon>
    </lineage>
</organism>
<accession>A0A1U9KPG1</accession>
<sequence>MDLSTILAGIPARYELYAALLIIACKVVTIFVRPPDATSRYAPLFRIVSLLAMNIGWAANRLQVGQTGIMVPRVQSEQAKSAVANAGVPVLSKHKPG</sequence>
<name>A0A1U9KPG1_9PROT</name>
<keyword evidence="2" id="KW-1185">Reference proteome</keyword>